<feature type="region of interest" description="Disordered" evidence="1">
    <location>
        <begin position="263"/>
        <end position="283"/>
    </location>
</feature>
<dbReference type="EMBL" id="JABAGA010000002">
    <property type="protein sequence ID" value="NMF09018.1"/>
    <property type="molecule type" value="Genomic_DNA"/>
</dbReference>
<dbReference type="EC" id="2.7.7.7" evidence="3"/>
<evidence type="ECO:0000256" key="1">
    <source>
        <dbReference type="SAM" id="MobiDB-lite"/>
    </source>
</evidence>
<feature type="compositionally biased region" description="Basic and acidic residues" evidence="1">
    <location>
        <begin position="392"/>
        <end position="402"/>
    </location>
</feature>
<dbReference type="GO" id="GO:0003887">
    <property type="term" value="F:DNA-directed DNA polymerase activity"/>
    <property type="evidence" value="ECO:0007669"/>
    <property type="project" value="UniProtKB-EC"/>
</dbReference>
<dbReference type="InterPro" id="IPR003593">
    <property type="entry name" value="AAA+_ATPase"/>
</dbReference>
<dbReference type="InterPro" id="IPR050238">
    <property type="entry name" value="DNA_Rep/Repair_Clamp_Loader"/>
</dbReference>
<name>A0A7X9XSY7_9CORY</name>
<accession>A0A7X9XSY7</accession>
<dbReference type="AlphaFoldDB" id="A0A7X9XSY7"/>
<dbReference type="NCBIfam" id="NF005926">
    <property type="entry name" value="PRK07940.1"/>
    <property type="match status" value="1"/>
</dbReference>
<dbReference type="Gene3D" id="3.40.50.300">
    <property type="entry name" value="P-loop containing nucleotide triphosphate hydrolases"/>
    <property type="match status" value="1"/>
</dbReference>
<evidence type="ECO:0000259" key="2">
    <source>
        <dbReference type="SMART" id="SM00382"/>
    </source>
</evidence>
<proteinExistence type="predicted"/>
<dbReference type="RefSeq" id="WP_168937607.1">
    <property type="nucleotide sequence ID" value="NZ_JABAGA010000002.1"/>
</dbReference>
<dbReference type="Pfam" id="PF13177">
    <property type="entry name" value="DNA_pol3_delta2"/>
    <property type="match status" value="1"/>
</dbReference>
<feature type="region of interest" description="Disordered" evidence="1">
    <location>
        <begin position="362"/>
        <end position="402"/>
    </location>
</feature>
<feature type="domain" description="AAA+ ATPase" evidence="2">
    <location>
        <begin position="49"/>
        <end position="194"/>
    </location>
</feature>
<dbReference type="SMART" id="SM00382">
    <property type="entry name" value="AAA"/>
    <property type="match status" value="1"/>
</dbReference>
<dbReference type="PANTHER" id="PTHR11669">
    <property type="entry name" value="REPLICATION FACTOR C / DNA POLYMERASE III GAMMA-TAU SUBUNIT"/>
    <property type="match status" value="1"/>
</dbReference>
<evidence type="ECO:0000313" key="3">
    <source>
        <dbReference type="EMBL" id="NMF09018.1"/>
    </source>
</evidence>
<dbReference type="InterPro" id="IPR027417">
    <property type="entry name" value="P-loop_NTPase"/>
</dbReference>
<comment type="caution">
    <text evidence="3">The sequence shown here is derived from an EMBL/GenBank/DDBJ whole genome shotgun (WGS) entry which is preliminary data.</text>
</comment>
<protein>
    <submittedName>
        <fullName evidence="3">DNA polymerase III subunit delta</fullName>
        <ecNumber evidence="3">2.7.7.7</ecNumber>
    </submittedName>
</protein>
<keyword evidence="3" id="KW-0808">Transferase</keyword>
<dbReference type="Proteomes" id="UP000589552">
    <property type="component" value="Unassembled WGS sequence"/>
</dbReference>
<keyword evidence="3" id="KW-0548">Nucleotidyltransferase</keyword>
<reference evidence="3 4" key="1">
    <citation type="submission" date="2020-04" db="EMBL/GenBank/DDBJ databases">
        <authorList>
            <person name="Hitch T.C.A."/>
            <person name="Wylensek D."/>
            <person name="Clavel T."/>
        </authorList>
    </citation>
    <scope>NUCLEOTIDE SEQUENCE [LARGE SCALE GENOMIC DNA]</scope>
    <source>
        <strain evidence="3 4">BL-383-APC-2I</strain>
    </source>
</reference>
<dbReference type="SUPFAM" id="SSF52540">
    <property type="entry name" value="P-loop containing nucleoside triphosphate hydrolases"/>
    <property type="match status" value="1"/>
</dbReference>
<gene>
    <name evidence="3" type="ORF">HF852_05305</name>
</gene>
<organism evidence="3 4">
    <name type="scientific">Corynebacterium xerosis</name>
    <dbReference type="NCBI Taxonomy" id="1725"/>
    <lineage>
        <taxon>Bacteria</taxon>
        <taxon>Bacillati</taxon>
        <taxon>Actinomycetota</taxon>
        <taxon>Actinomycetes</taxon>
        <taxon>Mycobacteriales</taxon>
        <taxon>Corynebacteriaceae</taxon>
        <taxon>Corynebacterium</taxon>
    </lineage>
</organism>
<sequence>MEQTSVFDRVTEAAGVRSTLEAAARAARAMSRAGDEPGARAAADRNGAMTHSWLFTGPPGSGRSIASEAFAQALLCTDPDVVGCGRCRGCQTVAADTHGDLKKVTTQGSVIQVKVVRSDVIPWAHRRPTTADWRVVIVEDADRLNDESANALLKAVEEPPERTVFLLSAPTTDPADFSVTLRSRCRHVYVPTPTKAHVVAALRMGNPELTVEQAEWAGTIANGHIGRAKGLATDEGTRAWRGRALDLVEAIFDPATAYLRTRELSSEAEKESKRRNEPKEEKELEQLTNALGLGAKGKGAQAATRGSAGVIKELEENQKRRRKREEFDLVDIALMDMVGLLRDALMVASGVDVDGGSGNGGVGGGRSASGGAGGGSAAGDDAAEVGPALINPDRRRTSSELARRVSPEGLVACIDAVMDAREAMGRNVRPAVALDGMMGTLQLACGVGQR</sequence>
<evidence type="ECO:0000313" key="4">
    <source>
        <dbReference type="Proteomes" id="UP000589552"/>
    </source>
</evidence>
<dbReference type="PANTHER" id="PTHR11669:SF8">
    <property type="entry name" value="DNA POLYMERASE III SUBUNIT DELTA"/>
    <property type="match status" value="1"/>
</dbReference>
<feature type="compositionally biased region" description="Gly residues" evidence="1">
    <location>
        <begin position="362"/>
        <end position="377"/>
    </location>
</feature>
<dbReference type="GO" id="GO:0006261">
    <property type="term" value="P:DNA-templated DNA replication"/>
    <property type="evidence" value="ECO:0007669"/>
    <property type="project" value="TreeGrafter"/>
</dbReference>